<evidence type="ECO:0000313" key="3">
    <source>
        <dbReference type="Proteomes" id="UP000001420"/>
    </source>
</evidence>
<dbReference type="EnsemblBacteria" id="AAP99762">
    <property type="protein sequence ID" value="AAP99762"/>
    <property type="gene ID" value="Pro_0718"/>
</dbReference>
<dbReference type="HOGENOM" id="CLU_201892_0_0_3"/>
<dbReference type="PATRIC" id="fig|167539.5.peg.758"/>
<keyword evidence="1" id="KW-0472">Membrane</keyword>
<gene>
    <name evidence="2" type="ordered locus">Pro_0718</name>
</gene>
<dbReference type="Proteomes" id="UP000001420">
    <property type="component" value="Chromosome"/>
</dbReference>
<organism evidence="2 3">
    <name type="scientific">Prochlorococcus marinus (strain SARG / CCMP1375 / SS120)</name>
    <dbReference type="NCBI Taxonomy" id="167539"/>
    <lineage>
        <taxon>Bacteria</taxon>
        <taxon>Bacillati</taxon>
        <taxon>Cyanobacteriota</taxon>
        <taxon>Cyanophyceae</taxon>
        <taxon>Synechococcales</taxon>
        <taxon>Prochlorococcaceae</taxon>
        <taxon>Prochlorococcus</taxon>
    </lineage>
</organism>
<reference evidence="2 3" key="1">
    <citation type="journal article" date="2003" name="Proc. Natl. Acad. Sci. U.S.A.">
        <title>Genome sequence of the cyanobacterium Prochlorococcus marinus SS120, a nearly minimal oxyphototrophic genome.</title>
        <authorList>
            <person name="Dufresne A."/>
            <person name="Salanoubat M."/>
            <person name="Partensky F."/>
            <person name="Artiguenave F."/>
            <person name="Axmann I.M."/>
            <person name="Barbe V."/>
            <person name="Duprat S."/>
            <person name="Galperin M.Y."/>
            <person name="Koonin E.V."/>
            <person name="Le Gall F."/>
            <person name="Makarova K.S."/>
            <person name="Ostrowski M."/>
            <person name="Oztas S."/>
            <person name="Robert C."/>
            <person name="Rogozin I.B."/>
            <person name="Scanlan D.J."/>
            <person name="Tandeau de Marsac N."/>
            <person name="Weissenbach J."/>
            <person name="Wincker P."/>
            <person name="Wolf Y.I."/>
            <person name="Hess W.R."/>
        </authorList>
    </citation>
    <scope>NUCLEOTIDE SEQUENCE [LARGE SCALE GENOMIC DNA]</scope>
    <source>
        <strain evidence="3">SARG / CCMP1375 / SS120</strain>
    </source>
</reference>
<proteinExistence type="predicted"/>
<accession>Q7VCM2</accession>
<dbReference type="RefSeq" id="WP_011124870.1">
    <property type="nucleotide sequence ID" value="NC_005042.1"/>
</dbReference>
<evidence type="ECO:0008006" key="4">
    <source>
        <dbReference type="Google" id="ProtNLM"/>
    </source>
</evidence>
<feature type="transmembrane region" description="Helical" evidence="1">
    <location>
        <begin position="12"/>
        <end position="33"/>
    </location>
</feature>
<dbReference type="AlphaFoldDB" id="Q7VCM2"/>
<dbReference type="KEGG" id="pma:Pro_0718"/>
<name>Q7VCM2_PROMA</name>
<dbReference type="OrthoDB" id="542845at2"/>
<keyword evidence="1" id="KW-0812">Transmembrane</keyword>
<keyword evidence="1" id="KW-1133">Transmembrane helix</keyword>
<protein>
    <recommendedName>
        <fullName evidence="4">Protein family PM-10</fullName>
    </recommendedName>
</protein>
<evidence type="ECO:0000313" key="2">
    <source>
        <dbReference type="EMBL" id="AAP99762.1"/>
    </source>
</evidence>
<keyword evidence="3" id="KW-1185">Reference proteome</keyword>
<evidence type="ECO:0000256" key="1">
    <source>
        <dbReference type="SAM" id="Phobius"/>
    </source>
</evidence>
<dbReference type="EMBL" id="AE017126">
    <property type="protein sequence ID" value="AAP99762.1"/>
    <property type="molecule type" value="Genomic_DNA"/>
</dbReference>
<sequence length="65" mass="7424">MTSLRERLNAHFSIGLQFISTISLLILAITAVCGSRSLKRIADSHEIYPTENVHENQIIKRNHKH</sequence>